<comment type="caution">
    <text evidence="8">The sequence shown here is derived from an EMBL/GenBank/DDBJ whole genome shotgun (WGS) entry which is preliminary data.</text>
</comment>
<protein>
    <submittedName>
        <fullName evidence="8">MFS transporter</fullName>
    </submittedName>
</protein>
<evidence type="ECO:0000256" key="3">
    <source>
        <dbReference type="ARBA" id="ARBA00022475"/>
    </source>
</evidence>
<comment type="subcellular location">
    <subcellularLocation>
        <location evidence="1">Cell membrane</location>
        <topology evidence="1">Multi-pass membrane protein</topology>
    </subcellularLocation>
</comment>
<dbReference type="SUPFAM" id="SSF103473">
    <property type="entry name" value="MFS general substrate transporter"/>
    <property type="match status" value="1"/>
</dbReference>
<dbReference type="Gene3D" id="1.20.1250.20">
    <property type="entry name" value="MFS general substrate transporter like domains"/>
    <property type="match status" value="1"/>
</dbReference>
<dbReference type="Pfam" id="PF05977">
    <property type="entry name" value="MFS_3"/>
    <property type="match status" value="1"/>
</dbReference>
<dbReference type="PRINTS" id="PR01988">
    <property type="entry name" value="EXPORTERBACE"/>
</dbReference>
<dbReference type="InterPro" id="IPR010290">
    <property type="entry name" value="TM_effector"/>
</dbReference>
<gene>
    <name evidence="8" type="ORF">HIJ39_17630</name>
</gene>
<feature type="transmembrane region" description="Helical" evidence="7">
    <location>
        <begin position="17"/>
        <end position="42"/>
    </location>
</feature>
<feature type="transmembrane region" description="Helical" evidence="7">
    <location>
        <begin position="165"/>
        <end position="191"/>
    </location>
</feature>
<feature type="transmembrane region" description="Helical" evidence="7">
    <location>
        <begin position="54"/>
        <end position="76"/>
    </location>
</feature>
<proteinExistence type="predicted"/>
<feature type="transmembrane region" description="Helical" evidence="7">
    <location>
        <begin position="353"/>
        <end position="377"/>
    </location>
</feature>
<keyword evidence="9" id="KW-1185">Reference proteome</keyword>
<sequence length="417" mass="43143">MTNPGESENARWVKRNAWLLLGGQWVSQMGNVCFTVAVYWLVLADTHSRADLGLVGAATSISGLFSVVSGVLVDSWDRRRTMIATDLVRFGLLAGAAWLLRSPHSPLIFILSLVAAVNLLGSLFSPAQYALLPDIVPLESLETINGLDQSATALSQWVGYGIGGLAMAALGAAGLASIDAATFLVSALTLFGIRTLRNPAPATSVTSHLPDVGRAIVAGQRTLWTHPFLKRALPTALVVNLAMMALTVLDAAWARQQLHGHASLYGLLEGATVLGAIVGGLVATRLPARWPLTGQIMGALALAGLAMMGMAIYPAAWASLGALGLIGAAFGILNAVMTTTIQQAVPGEVLGRIGGSLMAVSAVSTPVGAILAGWAGSILPLPLVYGLAGALVVVMAFPFLTVPPQFAVIHAQDEPSA</sequence>
<feature type="transmembrane region" description="Helical" evidence="7">
    <location>
        <begin position="232"/>
        <end position="253"/>
    </location>
</feature>
<dbReference type="EMBL" id="JABBVZ010000088">
    <property type="protein sequence ID" value="NMP24155.1"/>
    <property type="molecule type" value="Genomic_DNA"/>
</dbReference>
<dbReference type="PANTHER" id="PTHR23513:SF6">
    <property type="entry name" value="MAJOR FACILITATOR SUPERFAMILY ASSOCIATED DOMAIN-CONTAINING PROTEIN"/>
    <property type="match status" value="1"/>
</dbReference>
<evidence type="ECO:0000256" key="6">
    <source>
        <dbReference type="ARBA" id="ARBA00023136"/>
    </source>
</evidence>
<evidence type="ECO:0000256" key="4">
    <source>
        <dbReference type="ARBA" id="ARBA00022692"/>
    </source>
</evidence>
<keyword evidence="2" id="KW-0813">Transport</keyword>
<dbReference type="CDD" id="cd06173">
    <property type="entry name" value="MFS_MefA_like"/>
    <property type="match status" value="1"/>
</dbReference>
<evidence type="ECO:0000256" key="2">
    <source>
        <dbReference type="ARBA" id="ARBA00022448"/>
    </source>
</evidence>
<feature type="transmembrane region" description="Helical" evidence="7">
    <location>
        <begin position="383"/>
        <end position="402"/>
    </location>
</feature>
<dbReference type="PANTHER" id="PTHR23513">
    <property type="entry name" value="INTEGRAL MEMBRANE EFFLUX PROTEIN-RELATED"/>
    <property type="match status" value="1"/>
</dbReference>
<dbReference type="AlphaFoldDB" id="A0A7Y0Q482"/>
<organism evidence="8 9">
    <name type="scientific">Sulfobacillus harzensis</name>
    <dbReference type="NCBI Taxonomy" id="2729629"/>
    <lineage>
        <taxon>Bacteria</taxon>
        <taxon>Bacillati</taxon>
        <taxon>Bacillota</taxon>
        <taxon>Clostridia</taxon>
        <taxon>Eubacteriales</taxon>
        <taxon>Clostridiales Family XVII. Incertae Sedis</taxon>
        <taxon>Sulfobacillus</taxon>
    </lineage>
</organism>
<evidence type="ECO:0000313" key="9">
    <source>
        <dbReference type="Proteomes" id="UP000533476"/>
    </source>
</evidence>
<accession>A0A7Y0Q482</accession>
<reference evidence="8 9" key="1">
    <citation type="submission" date="2020-04" db="EMBL/GenBank/DDBJ databases">
        <authorList>
            <person name="Zhang R."/>
            <person name="Schippers A."/>
        </authorList>
    </citation>
    <scope>NUCLEOTIDE SEQUENCE [LARGE SCALE GENOMIC DNA]</scope>
    <source>
        <strain evidence="8 9">DSM 109850</strain>
    </source>
</reference>
<feature type="transmembrane region" description="Helical" evidence="7">
    <location>
        <begin position="322"/>
        <end position="341"/>
    </location>
</feature>
<dbReference type="GO" id="GO:0005886">
    <property type="term" value="C:plasma membrane"/>
    <property type="evidence" value="ECO:0007669"/>
    <property type="project" value="UniProtKB-SubCell"/>
</dbReference>
<evidence type="ECO:0000256" key="1">
    <source>
        <dbReference type="ARBA" id="ARBA00004651"/>
    </source>
</evidence>
<dbReference type="Proteomes" id="UP000533476">
    <property type="component" value="Unassembled WGS sequence"/>
</dbReference>
<feature type="transmembrane region" description="Helical" evidence="7">
    <location>
        <begin position="265"/>
        <end position="284"/>
    </location>
</feature>
<dbReference type="InterPro" id="IPR036259">
    <property type="entry name" value="MFS_trans_sf"/>
</dbReference>
<feature type="transmembrane region" description="Helical" evidence="7">
    <location>
        <begin position="296"/>
        <end position="316"/>
    </location>
</feature>
<name>A0A7Y0Q482_9FIRM</name>
<feature type="transmembrane region" description="Helical" evidence="7">
    <location>
        <begin position="107"/>
        <end position="131"/>
    </location>
</feature>
<evidence type="ECO:0000256" key="7">
    <source>
        <dbReference type="SAM" id="Phobius"/>
    </source>
</evidence>
<evidence type="ECO:0000313" key="8">
    <source>
        <dbReference type="EMBL" id="NMP24155.1"/>
    </source>
</evidence>
<dbReference type="InterPro" id="IPR022324">
    <property type="entry name" value="Bacilysin_exporter_BacE_put"/>
</dbReference>
<keyword evidence="6 7" id="KW-0472">Membrane</keyword>
<keyword evidence="5 7" id="KW-1133">Transmembrane helix</keyword>
<evidence type="ECO:0000256" key="5">
    <source>
        <dbReference type="ARBA" id="ARBA00022989"/>
    </source>
</evidence>
<keyword evidence="3" id="KW-1003">Cell membrane</keyword>
<dbReference type="RefSeq" id="WP_169102027.1">
    <property type="nucleotide sequence ID" value="NZ_JABBVZ010000088.1"/>
</dbReference>
<keyword evidence="4 7" id="KW-0812">Transmembrane</keyword>